<proteinExistence type="predicted"/>
<name>A0ABV8VV90_9BACI</name>
<dbReference type="NCBIfam" id="TIGR01484">
    <property type="entry name" value="HAD-SF-IIB"/>
    <property type="match status" value="1"/>
</dbReference>
<organism evidence="1 2">
    <name type="scientific">Gracilibacillus marinus</name>
    <dbReference type="NCBI Taxonomy" id="630535"/>
    <lineage>
        <taxon>Bacteria</taxon>
        <taxon>Bacillati</taxon>
        <taxon>Bacillota</taxon>
        <taxon>Bacilli</taxon>
        <taxon>Bacillales</taxon>
        <taxon>Bacillaceae</taxon>
        <taxon>Gracilibacillus</taxon>
    </lineage>
</organism>
<gene>
    <name evidence="1" type="ORF">ACFOZ1_04070</name>
</gene>
<dbReference type="EMBL" id="JBHSDV010000001">
    <property type="protein sequence ID" value="MFC4386981.1"/>
    <property type="molecule type" value="Genomic_DNA"/>
</dbReference>
<dbReference type="Gene3D" id="3.30.1240.10">
    <property type="match status" value="1"/>
</dbReference>
<evidence type="ECO:0000313" key="2">
    <source>
        <dbReference type="Proteomes" id="UP001595880"/>
    </source>
</evidence>
<sequence length="265" mass="30065">MANYKVLFLDIDGTILRADHTIEDSTKIAIKAAKANNIEVFLATGRPIHEIKEIGKELDVHSYIGYNGAYAIYQDDIIVNEPMSSSIIEHYLDVARTHHHDMILYTNKLNLLTSTEGDIIEHFLDYFDIHQAQIYEEKYKQDILGITIMNVKPNEPVLYDLEEEDIYFSQVNVDGLRHSYDVIRENVNKGSAIKQVLERLNIAKEDAIAFGDGMNDKQMLSYVGHGFAMGNANPELFPYAKYKTTSVDNAGIYNGLKQLGIVKED</sequence>
<dbReference type="Gene3D" id="3.40.50.1000">
    <property type="entry name" value="HAD superfamily/HAD-like"/>
    <property type="match status" value="1"/>
</dbReference>
<protein>
    <submittedName>
        <fullName evidence="1">Cof-type HAD-IIB family hydrolase</fullName>
    </submittedName>
</protein>
<dbReference type="SUPFAM" id="SSF56784">
    <property type="entry name" value="HAD-like"/>
    <property type="match status" value="1"/>
</dbReference>
<dbReference type="Proteomes" id="UP001595880">
    <property type="component" value="Unassembled WGS sequence"/>
</dbReference>
<dbReference type="GO" id="GO:0016787">
    <property type="term" value="F:hydrolase activity"/>
    <property type="evidence" value="ECO:0007669"/>
    <property type="project" value="UniProtKB-KW"/>
</dbReference>
<dbReference type="InterPro" id="IPR006379">
    <property type="entry name" value="HAD-SF_hydro_IIB"/>
</dbReference>
<accession>A0ABV8VV90</accession>
<dbReference type="SFLD" id="SFLDS00003">
    <property type="entry name" value="Haloacid_Dehalogenase"/>
    <property type="match status" value="1"/>
</dbReference>
<dbReference type="NCBIfam" id="TIGR00099">
    <property type="entry name" value="Cof-subfamily"/>
    <property type="match status" value="1"/>
</dbReference>
<keyword evidence="2" id="KW-1185">Reference proteome</keyword>
<dbReference type="InterPro" id="IPR036412">
    <property type="entry name" value="HAD-like_sf"/>
</dbReference>
<dbReference type="PROSITE" id="PS01229">
    <property type="entry name" value="COF_2"/>
    <property type="match status" value="1"/>
</dbReference>
<dbReference type="RefSeq" id="WP_390196211.1">
    <property type="nucleotide sequence ID" value="NZ_JBHSDV010000001.1"/>
</dbReference>
<dbReference type="InterPro" id="IPR023214">
    <property type="entry name" value="HAD_sf"/>
</dbReference>
<keyword evidence="1" id="KW-0378">Hydrolase</keyword>
<reference evidence="2" key="1">
    <citation type="journal article" date="2019" name="Int. J. Syst. Evol. Microbiol.">
        <title>The Global Catalogue of Microorganisms (GCM) 10K type strain sequencing project: providing services to taxonomists for standard genome sequencing and annotation.</title>
        <authorList>
            <consortium name="The Broad Institute Genomics Platform"/>
            <consortium name="The Broad Institute Genome Sequencing Center for Infectious Disease"/>
            <person name="Wu L."/>
            <person name="Ma J."/>
        </authorList>
    </citation>
    <scope>NUCLEOTIDE SEQUENCE [LARGE SCALE GENOMIC DNA]</scope>
    <source>
        <strain evidence="2">KACC 14058</strain>
    </source>
</reference>
<dbReference type="SFLD" id="SFLDG01140">
    <property type="entry name" value="C2.B:_Phosphomannomutase_and_P"/>
    <property type="match status" value="1"/>
</dbReference>
<evidence type="ECO:0000313" key="1">
    <source>
        <dbReference type="EMBL" id="MFC4386981.1"/>
    </source>
</evidence>
<dbReference type="InterPro" id="IPR000150">
    <property type="entry name" value="Cof"/>
</dbReference>
<dbReference type="PANTHER" id="PTHR10000">
    <property type="entry name" value="PHOSPHOSERINE PHOSPHATASE"/>
    <property type="match status" value="1"/>
</dbReference>
<comment type="caution">
    <text evidence="1">The sequence shown here is derived from an EMBL/GenBank/DDBJ whole genome shotgun (WGS) entry which is preliminary data.</text>
</comment>
<dbReference type="PANTHER" id="PTHR10000:SF25">
    <property type="entry name" value="PHOSPHATASE YKRA-RELATED"/>
    <property type="match status" value="1"/>
</dbReference>
<dbReference type="Pfam" id="PF08282">
    <property type="entry name" value="Hydrolase_3"/>
    <property type="match status" value="1"/>
</dbReference>